<evidence type="ECO:0000313" key="4">
    <source>
        <dbReference type="Proteomes" id="UP001302745"/>
    </source>
</evidence>
<keyword evidence="4" id="KW-1185">Reference proteome</keyword>
<sequence length="327" mass="34771">MFANPLPPFHQPNHPTDHDRDRDPFQSLYQSLSNLSLTTNTVTTKKPPSTTHAPVPAAHSFPDLPTPAQVRQEAARLAIVLPAPTGNGAAAAALVPFPSRRLLVKYYHGCPGADYNGNGHGGDGVSAVAAEGKAMTLVRGTLLSAAACAGAPVAAAEEVPVPEVFGGGTVGFVGSVDNGPLQDELFQGCAMAGAPPPGPFPTVDAFHDYFVSVAATVSHSQNGGAQLRYPRQNIFPAYAPIVFTHGGLHPRNIIVSAGPRPRVVSILGWEQAGWYPAYWEMCKARWECSRRGDLGDWMNRYLPWILDAEGLNAEIPGWNKPNILSST</sequence>
<evidence type="ECO:0000256" key="1">
    <source>
        <dbReference type="SAM" id="MobiDB-lite"/>
    </source>
</evidence>
<organism evidence="3 4">
    <name type="scientific">Chaetomidium leptoderma</name>
    <dbReference type="NCBI Taxonomy" id="669021"/>
    <lineage>
        <taxon>Eukaryota</taxon>
        <taxon>Fungi</taxon>
        <taxon>Dikarya</taxon>
        <taxon>Ascomycota</taxon>
        <taxon>Pezizomycotina</taxon>
        <taxon>Sordariomycetes</taxon>
        <taxon>Sordariomycetidae</taxon>
        <taxon>Sordariales</taxon>
        <taxon>Chaetomiaceae</taxon>
        <taxon>Chaetomidium</taxon>
    </lineage>
</organism>
<proteinExistence type="predicted"/>
<feature type="domain" description="Aminoglycoside phosphotransferase" evidence="2">
    <location>
        <begin position="226"/>
        <end position="282"/>
    </location>
</feature>
<dbReference type="InterPro" id="IPR002575">
    <property type="entry name" value="Aminoglycoside_PTrfase"/>
</dbReference>
<protein>
    <recommendedName>
        <fullName evidence="2">Aminoglycoside phosphotransferase domain-containing protein</fullName>
    </recommendedName>
</protein>
<dbReference type="InterPro" id="IPR011009">
    <property type="entry name" value="Kinase-like_dom_sf"/>
</dbReference>
<dbReference type="AlphaFoldDB" id="A0AAN6ZZF3"/>
<gene>
    <name evidence="3" type="ORF">C8A00DRAFT_41578</name>
</gene>
<feature type="compositionally biased region" description="Pro residues" evidence="1">
    <location>
        <begin position="1"/>
        <end position="10"/>
    </location>
</feature>
<dbReference type="Proteomes" id="UP001302745">
    <property type="component" value="Unassembled WGS sequence"/>
</dbReference>
<dbReference type="PANTHER" id="PTHR21310">
    <property type="entry name" value="AMINOGLYCOSIDE PHOSPHOTRANSFERASE-RELATED-RELATED"/>
    <property type="match status" value="1"/>
</dbReference>
<dbReference type="Pfam" id="PF01636">
    <property type="entry name" value="APH"/>
    <property type="match status" value="1"/>
</dbReference>
<comment type="caution">
    <text evidence="3">The sequence shown here is derived from an EMBL/GenBank/DDBJ whole genome shotgun (WGS) entry which is preliminary data.</text>
</comment>
<dbReference type="PANTHER" id="PTHR21310:SF54">
    <property type="entry name" value="AMINOGLYCOSIDE PHOSPHOTRANSFERASE DOMAIN-CONTAINING PROTEIN"/>
    <property type="match status" value="1"/>
</dbReference>
<dbReference type="SUPFAM" id="SSF56112">
    <property type="entry name" value="Protein kinase-like (PK-like)"/>
    <property type="match status" value="1"/>
</dbReference>
<dbReference type="InterPro" id="IPR051678">
    <property type="entry name" value="AGP_Transferase"/>
</dbReference>
<evidence type="ECO:0000259" key="2">
    <source>
        <dbReference type="Pfam" id="PF01636"/>
    </source>
</evidence>
<accession>A0AAN6ZZF3</accession>
<feature type="region of interest" description="Disordered" evidence="1">
    <location>
        <begin position="1"/>
        <end position="24"/>
    </location>
</feature>
<dbReference type="EMBL" id="MU856879">
    <property type="protein sequence ID" value="KAK4155844.1"/>
    <property type="molecule type" value="Genomic_DNA"/>
</dbReference>
<reference evidence="3" key="2">
    <citation type="submission" date="2023-05" db="EMBL/GenBank/DDBJ databases">
        <authorList>
            <consortium name="Lawrence Berkeley National Laboratory"/>
            <person name="Steindorff A."/>
            <person name="Hensen N."/>
            <person name="Bonometti L."/>
            <person name="Westerberg I."/>
            <person name="Brannstrom I.O."/>
            <person name="Guillou S."/>
            <person name="Cros-Aarteil S."/>
            <person name="Calhoun S."/>
            <person name="Haridas S."/>
            <person name="Kuo A."/>
            <person name="Mondo S."/>
            <person name="Pangilinan J."/>
            <person name="Riley R."/>
            <person name="Labutti K."/>
            <person name="Andreopoulos B."/>
            <person name="Lipzen A."/>
            <person name="Chen C."/>
            <person name="Yanf M."/>
            <person name="Daum C."/>
            <person name="Ng V."/>
            <person name="Clum A."/>
            <person name="Ohm R."/>
            <person name="Martin F."/>
            <person name="Silar P."/>
            <person name="Natvig D."/>
            <person name="Lalanne C."/>
            <person name="Gautier V."/>
            <person name="Ament-Velasquez S.L."/>
            <person name="Kruys A."/>
            <person name="Hutchinson M.I."/>
            <person name="Powell A.J."/>
            <person name="Barry K."/>
            <person name="Miller A.N."/>
            <person name="Grigoriev I.V."/>
            <person name="Debuchy R."/>
            <person name="Gladieux P."/>
            <person name="Thoren M.H."/>
            <person name="Johannesson H."/>
        </authorList>
    </citation>
    <scope>NUCLEOTIDE SEQUENCE</scope>
    <source>
        <strain evidence="3">CBS 538.74</strain>
    </source>
</reference>
<feature type="compositionally biased region" description="Basic and acidic residues" evidence="1">
    <location>
        <begin position="15"/>
        <end position="24"/>
    </location>
</feature>
<evidence type="ECO:0000313" key="3">
    <source>
        <dbReference type="EMBL" id="KAK4155844.1"/>
    </source>
</evidence>
<name>A0AAN6ZZF3_9PEZI</name>
<reference evidence="3" key="1">
    <citation type="journal article" date="2023" name="Mol. Phylogenet. Evol.">
        <title>Genome-scale phylogeny and comparative genomics of the fungal order Sordariales.</title>
        <authorList>
            <person name="Hensen N."/>
            <person name="Bonometti L."/>
            <person name="Westerberg I."/>
            <person name="Brannstrom I.O."/>
            <person name="Guillou S."/>
            <person name="Cros-Aarteil S."/>
            <person name="Calhoun S."/>
            <person name="Haridas S."/>
            <person name="Kuo A."/>
            <person name="Mondo S."/>
            <person name="Pangilinan J."/>
            <person name="Riley R."/>
            <person name="LaButti K."/>
            <person name="Andreopoulos B."/>
            <person name="Lipzen A."/>
            <person name="Chen C."/>
            <person name="Yan M."/>
            <person name="Daum C."/>
            <person name="Ng V."/>
            <person name="Clum A."/>
            <person name="Steindorff A."/>
            <person name="Ohm R.A."/>
            <person name="Martin F."/>
            <person name="Silar P."/>
            <person name="Natvig D.O."/>
            <person name="Lalanne C."/>
            <person name="Gautier V."/>
            <person name="Ament-Velasquez S.L."/>
            <person name="Kruys A."/>
            <person name="Hutchinson M.I."/>
            <person name="Powell A.J."/>
            <person name="Barry K."/>
            <person name="Miller A.N."/>
            <person name="Grigoriev I.V."/>
            <person name="Debuchy R."/>
            <person name="Gladieux P."/>
            <person name="Hiltunen Thoren M."/>
            <person name="Johannesson H."/>
        </authorList>
    </citation>
    <scope>NUCLEOTIDE SEQUENCE</scope>
    <source>
        <strain evidence="3">CBS 538.74</strain>
    </source>
</reference>